<dbReference type="Pfam" id="PF00072">
    <property type="entry name" value="Response_reg"/>
    <property type="match status" value="1"/>
</dbReference>
<dbReference type="PROSITE" id="PS50887">
    <property type="entry name" value="GGDEF"/>
    <property type="match status" value="1"/>
</dbReference>
<evidence type="ECO:0000259" key="5">
    <source>
        <dbReference type="PROSITE" id="PS50887"/>
    </source>
</evidence>
<name>A0ABR7BC39_9PSED</name>
<evidence type="ECO:0000256" key="3">
    <source>
        <dbReference type="PROSITE-ProRule" id="PRU00169"/>
    </source>
</evidence>
<dbReference type="InterPro" id="IPR029787">
    <property type="entry name" value="Nucleotide_cyclase"/>
</dbReference>
<dbReference type="Proteomes" id="UP000660131">
    <property type="component" value="Unassembled WGS sequence"/>
</dbReference>
<dbReference type="InterPro" id="IPR011006">
    <property type="entry name" value="CheY-like_superfamily"/>
</dbReference>
<feature type="domain" description="GGDEF" evidence="5">
    <location>
        <begin position="199"/>
        <end position="334"/>
    </location>
</feature>
<dbReference type="Pfam" id="PF00990">
    <property type="entry name" value="GGDEF"/>
    <property type="match status" value="1"/>
</dbReference>
<dbReference type="PANTHER" id="PTHR45138">
    <property type="entry name" value="REGULATORY COMPONENTS OF SENSORY TRANSDUCTION SYSTEM"/>
    <property type="match status" value="1"/>
</dbReference>
<evidence type="ECO:0000313" key="7">
    <source>
        <dbReference type="Proteomes" id="UP000660131"/>
    </source>
</evidence>
<comment type="catalytic activity">
    <reaction evidence="2">
        <text>2 GTP = 3',3'-c-di-GMP + 2 diphosphate</text>
        <dbReference type="Rhea" id="RHEA:24898"/>
        <dbReference type="ChEBI" id="CHEBI:33019"/>
        <dbReference type="ChEBI" id="CHEBI:37565"/>
        <dbReference type="ChEBI" id="CHEBI:58805"/>
        <dbReference type="EC" id="2.7.7.65"/>
    </reaction>
</comment>
<proteinExistence type="predicted"/>
<evidence type="ECO:0000313" key="6">
    <source>
        <dbReference type="EMBL" id="MBC3954500.1"/>
    </source>
</evidence>
<dbReference type="InterPro" id="IPR001789">
    <property type="entry name" value="Sig_transdc_resp-reg_receiver"/>
</dbReference>
<comment type="caution">
    <text evidence="6">The sequence shown here is derived from an EMBL/GenBank/DDBJ whole genome shotgun (WGS) entry which is preliminary data.</text>
</comment>
<keyword evidence="3" id="KW-0597">Phosphoprotein</keyword>
<dbReference type="EMBL" id="JACONV010000002">
    <property type="protein sequence ID" value="MBC3954500.1"/>
    <property type="molecule type" value="Genomic_DNA"/>
</dbReference>
<feature type="domain" description="Response regulatory" evidence="4">
    <location>
        <begin position="18"/>
        <end position="135"/>
    </location>
</feature>
<dbReference type="Gene3D" id="3.40.50.2300">
    <property type="match status" value="1"/>
</dbReference>
<protein>
    <recommendedName>
        <fullName evidence="1">diguanylate cyclase</fullName>
        <ecNumber evidence="1">2.7.7.65</ecNumber>
    </recommendedName>
</protein>
<dbReference type="SUPFAM" id="SSF55073">
    <property type="entry name" value="Nucleotide cyclase"/>
    <property type="match status" value="1"/>
</dbReference>
<evidence type="ECO:0000256" key="1">
    <source>
        <dbReference type="ARBA" id="ARBA00012528"/>
    </source>
</evidence>
<dbReference type="EC" id="2.7.7.65" evidence="1"/>
<dbReference type="SMART" id="SM00267">
    <property type="entry name" value="GGDEF"/>
    <property type="match status" value="1"/>
</dbReference>
<keyword evidence="7" id="KW-1185">Reference proteome</keyword>
<reference evidence="6 7" key="1">
    <citation type="submission" date="2020-08" db="EMBL/GenBank/DDBJ databases">
        <title>Putative novel bacterial strains isolated from necrotic wheat leaf tissues caused by Xanthomonas translucens.</title>
        <authorList>
            <person name="Tambong J.T."/>
        </authorList>
    </citation>
    <scope>NUCLEOTIDE SEQUENCE [LARGE SCALE GENOMIC DNA]</scope>
    <source>
        <strain evidence="6 7">DOAB 1067</strain>
    </source>
</reference>
<dbReference type="InterPro" id="IPR000160">
    <property type="entry name" value="GGDEF_dom"/>
</dbReference>
<dbReference type="InterPro" id="IPR050469">
    <property type="entry name" value="Diguanylate_Cyclase"/>
</dbReference>
<dbReference type="PANTHER" id="PTHR45138:SF9">
    <property type="entry name" value="DIGUANYLATE CYCLASE DGCM-RELATED"/>
    <property type="match status" value="1"/>
</dbReference>
<dbReference type="NCBIfam" id="TIGR00254">
    <property type="entry name" value="GGDEF"/>
    <property type="match status" value="1"/>
</dbReference>
<dbReference type="RefSeq" id="WP_187518099.1">
    <property type="nucleotide sequence ID" value="NZ_JACONV010000002.1"/>
</dbReference>
<dbReference type="SUPFAM" id="SSF52172">
    <property type="entry name" value="CheY-like"/>
    <property type="match status" value="1"/>
</dbReference>
<evidence type="ECO:0000259" key="4">
    <source>
        <dbReference type="PROSITE" id="PS50110"/>
    </source>
</evidence>
<sequence>MLDVQMDDIKTPDENSAMVLLVDDQAMIGEAVRRGLASHSSIDFHFCADPHQAIAQAVHIKPTVILQDLVMPGLDGLTLVREYRSNPLTRDIPIIVLSTKEDPLIKSAAFAAGANDYLVKLPDNIELVARILYHSRSYLTLLQRDEAYRALRVSQQQLLDTNLVLQRLMNSDGLTGLSNRRHFDEYLELEWRRATRDQTQLSLLMIDVDYFKAYNDSFGHLEGDEALRQVAKAIRNSCSRPSDLPARYGGEEFAMVLPNTSPGGARLIAEKLRQSVVGMNIPHIAPAEGAHLTVSIGVATVGPQVGLNSRQLILDADKGLYAAKNNGRNQVAVG</sequence>
<dbReference type="CDD" id="cd17575">
    <property type="entry name" value="REC_WspR-like"/>
    <property type="match status" value="1"/>
</dbReference>
<organism evidence="6 7">
    <name type="scientific">Pseudomonas triticifolii</name>
    <dbReference type="NCBI Taxonomy" id="2762592"/>
    <lineage>
        <taxon>Bacteria</taxon>
        <taxon>Pseudomonadati</taxon>
        <taxon>Pseudomonadota</taxon>
        <taxon>Gammaproteobacteria</taxon>
        <taxon>Pseudomonadales</taxon>
        <taxon>Pseudomonadaceae</taxon>
        <taxon>Pseudomonas</taxon>
    </lineage>
</organism>
<dbReference type="PROSITE" id="PS50110">
    <property type="entry name" value="RESPONSE_REGULATORY"/>
    <property type="match status" value="1"/>
</dbReference>
<dbReference type="SMART" id="SM00448">
    <property type="entry name" value="REC"/>
    <property type="match status" value="1"/>
</dbReference>
<dbReference type="InterPro" id="IPR043128">
    <property type="entry name" value="Rev_trsase/Diguanyl_cyclase"/>
</dbReference>
<feature type="modified residue" description="4-aspartylphosphate" evidence="3">
    <location>
        <position position="68"/>
    </location>
</feature>
<dbReference type="CDD" id="cd01949">
    <property type="entry name" value="GGDEF"/>
    <property type="match status" value="1"/>
</dbReference>
<dbReference type="Gene3D" id="3.30.70.270">
    <property type="match status" value="1"/>
</dbReference>
<evidence type="ECO:0000256" key="2">
    <source>
        <dbReference type="ARBA" id="ARBA00034247"/>
    </source>
</evidence>
<gene>
    <name evidence="6" type="ORF">H8S56_05735</name>
</gene>
<accession>A0ABR7BC39</accession>